<dbReference type="Pfam" id="PF07690">
    <property type="entry name" value="MFS_1"/>
    <property type="match status" value="1"/>
</dbReference>
<sequence length="398" mass="41273">MRRADSVPVIVLLTVLVALGPISTDLYLPSLPSLMSYFSASEADVQLTLSIFLIGLAASQLVYGPLSDRFGRKPVLLVGLAIYLVASIACMLAPSIEFLIAARFLQALGACVGPVLCRAVVRDVYGREGAARVLSYLAAAMAIAPLLGPILGGYLQACFGWRANFAALVIYGLGGLLGAATMLPETNHDRNPLATRPSNILETYLMLAGQRRYVGYVLSSAFGYSGIFCFISGSSFVLMGMMKLEPSDYGYCFAAVVAGYIAGATLAGKLARKTTIHRMIAAGGAIALVGGLVLVALALAGVDTVMAIVAPTTIYLFGVGMVMANSMAGAIGPYPRAAGAASALLGFTQMSTAALVGAAIGHAADGSQMPMVIALALSAVAGPVSYWTLVRPWKKQEV</sequence>
<dbReference type="InterPro" id="IPR004812">
    <property type="entry name" value="Efflux_drug-R_Bcr/CmlA"/>
</dbReference>
<feature type="transmembrane region" description="Helical" evidence="8">
    <location>
        <begin position="133"/>
        <end position="155"/>
    </location>
</feature>
<comment type="similarity">
    <text evidence="2 8">Belongs to the major facilitator superfamily. Bcr/CmlA family.</text>
</comment>
<dbReference type="EMBL" id="CP042906">
    <property type="protein sequence ID" value="QEX14748.1"/>
    <property type="molecule type" value="Genomic_DNA"/>
</dbReference>
<feature type="transmembrane region" description="Helical" evidence="8">
    <location>
        <begin position="213"/>
        <end position="242"/>
    </location>
</feature>
<feature type="transmembrane region" description="Helical" evidence="8">
    <location>
        <begin position="248"/>
        <end position="267"/>
    </location>
</feature>
<keyword evidence="11" id="KW-1185">Reference proteome</keyword>
<dbReference type="InterPro" id="IPR001958">
    <property type="entry name" value="Tet-R_TetA/multi-R_MdtG-like"/>
</dbReference>
<evidence type="ECO:0000256" key="4">
    <source>
        <dbReference type="ARBA" id="ARBA00022475"/>
    </source>
</evidence>
<protein>
    <recommendedName>
        <fullName evidence="8">Bcr/CflA family efflux transporter</fullName>
    </recommendedName>
</protein>
<feature type="transmembrane region" description="Helical" evidence="8">
    <location>
        <begin position="100"/>
        <end position="121"/>
    </location>
</feature>
<dbReference type="KEGG" id="htq:FRZ44_00230"/>
<organism evidence="10 11">
    <name type="scientific">Hypericibacter terrae</name>
    <dbReference type="NCBI Taxonomy" id="2602015"/>
    <lineage>
        <taxon>Bacteria</taxon>
        <taxon>Pseudomonadati</taxon>
        <taxon>Pseudomonadota</taxon>
        <taxon>Alphaproteobacteria</taxon>
        <taxon>Rhodospirillales</taxon>
        <taxon>Dongiaceae</taxon>
        <taxon>Hypericibacter</taxon>
    </lineage>
</organism>
<dbReference type="OrthoDB" id="9800416at2"/>
<feature type="transmembrane region" description="Helical" evidence="8">
    <location>
        <begin position="161"/>
        <end position="183"/>
    </location>
</feature>
<dbReference type="PROSITE" id="PS50850">
    <property type="entry name" value="MFS"/>
    <property type="match status" value="1"/>
</dbReference>
<dbReference type="GO" id="GO:1990961">
    <property type="term" value="P:xenobiotic detoxification by transmembrane export across the plasma membrane"/>
    <property type="evidence" value="ECO:0007669"/>
    <property type="project" value="InterPro"/>
</dbReference>
<dbReference type="SUPFAM" id="SSF103473">
    <property type="entry name" value="MFS general substrate transporter"/>
    <property type="match status" value="1"/>
</dbReference>
<feature type="transmembrane region" description="Helical" evidence="8">
    <location>
        <begin position="279"/>
        <end position="299"/>
    </location>
</feature>
<feature type="transmembrane region" description="Helical" evidence="8">
    <location>
        <begin position="372"/>
        <end position="390"/>
    </location>
</feature>
<dbReference type="GO" id="GO:0005886">
    <property type="term" value="C:plasma membrane"/>
    <property type="evidence" value="ECO:0007669"/>
    <property type="project" value="UniProtKB-SubCell"/>
</dbReference>
<evidence type="ECO:0000256" key="7">
    <source>
        <dbReference type="ARBA" id="ARBA00023136"/>
    </source>
</evidence>
<gene>
    <name evidence="10" type="ORF">FRZ44_00230</name>
</gene>
<dbReference type="Gene3D" id="1.20.1720.10">
    <property type="entry name" value="Multidrug resistance protein D"/>
    <property type="match status" value="1"/>
</dbReference>
<evidence type="ECO:0000256" key="8">
    <source>
        <dbReference type="RuleBase" id="RU365088"/>
    </source>
</evidence>
<dbReference type="InterPro" id="IPR020846">
    <property type="entry name" value="MFS_dom"/>
</dbReference>
<dbReference type="PANTHER" id="PTHR23502:SF132">
    <property type="entry name" value="POLYAMINE TRANSPORTER 2-RELATED"/>
    <property type="match status" value="1"/>
</dbReference>
<comment type="subcellular location">
    <subcellularLocation>
        <location evidence="8">Cell inner membrane</location>
        <topology evidence="8">Multi-pass membrane protein</topology>
    </subcellularLocation>
    <subcellularLocation>
        <location evidence="1">Cell membrane</location>
        <topology evidence="1">Multi-pass membrane protein</topology>
    </subcellularLocation>
</comment>
<accession>A0A5J6MBU9</accession>
<dbReference type="InterPro" id="IPR011701">
    <property type="entry name" value="MFS"/>
</dbReference>
<keyword evidence="3 8" id="KW-0813">Transport</keyword>
<reference evidence="10 11" key="1">
    <citation type="submission" date="2019-08" db="EMBL/GenBank/DDBJ databases">
        <title>Hyperibacter terrae gen. nov., sp. nov. and Hyperibacter viscosus sp. nov., two new members in the family Rhodospirillaceae isolated from the rhizosphere of Hypericum perforatum.</title>
        <authorList>
            <person name="Noviana Z."/>
        </authorList>
    </citation>
    <scope>NUCLEOTIDE SEQUENCE [LARGE SCALE GENOMIC DNA]</scope>
    <source>
        <strain evidence="10 11">R5913</strain>
    </source>
</reference>
<evidence type="ECO:0000256" key="6">
    <source>
        <dbReference type="ARBA" id="ARBA00022989"/>
    </source>
</evidence>
<dbReference type="RefSeq" id="WP_151175268.1">
    <property type="nucleotide sequence ID" value="NZ_CP042906.1"/>
</dbReference>
<feature type="transmembrane region" description="Helical" evidence="8">
    <location>
        <begin position="75"/>
        <end position="94"/>
    </location>
</feature>
<feature type="transmembrane region" description="Helical" evidence="8">
    <location>
        <begin position="337"/>
        <end position="360"/>
    </location>
</feature>
<keyword evidence="8" id="KW-0997">Cell inner membrane</keyword>
<evidence type="ECO:0000313" key="10">
    <source>
        <dbReference type="EMBL" id="QEX14748.1"/>
    </source>
</evidence>
<feature type="transmembrane region" description="Helical" evidence="8">
    <location>
        <begin position="47"/>
        <end position="63"/>
    </location>
</feature>
<keyword evidence="7 8" id="KW-0472">Membrane</keyword>
<evidence type="ECO:0000256" key="5">
    <source>
        <dbReference type="ARBA" id="ARBA00022692"/>
    </source>
</evidence>
<dbReference type="Proteomes" id="UP000326202">
    <property type="component" value="Chromosome"/>
</dbReference>
<feature type="transmembrane region" description="Helical" evidence="8">
    <location>
        <begin position="305"/>
        <end position="325"/>
    </location>
</feature>
<keyword evidence="4" id="KW-1003">Cell membrane</keyword>
<evidence type="ECO:0000256" key="3">
    <source>
        <dbReference type="ARBA" id="ARBA00022448"/>
    </source>
</evidence>
<dbReference type="NCBIfam" id="TIGR00710">
    <property type="entry name" value="efflux_Bcr_CflA"/>
    <property type="match status" value="1"/>
</dbReference>
<feature type="transmembrane region" description="Helical" evidence="8">
    <location>
        <begin position="7"/>
        <end position="27"/>
    </location>
</feature>
<evidence type="ECO:0000256" key="1">
    <source>
        <dbReference type="ARBA" id="ARBA00004651"/>
    </source>
</evidence>
<keyword evidence="6 8" id="KW-1133">Transmembrane helix</keyword>
<name>A0A5J6MBU9_9PROT</name>
<evidence type="ECO:0000256" key="2">
    <source>
        <dbReference type="ARBA" id="ARBA00006236"/>
    </source>
</evidence>
<dbReference type="InterPro" id="IPR036259">
    <property type="entry name" value="MFS_trans_sf"/>
</dbReference>
<evidence type="ECO:0000259" key="9">
    <source>
        <dbReference type="PROSITE" id="PS50850"/>
    </source>
</evidence>
<evidence type="ECO:0000313" key="11">
    <source>
        <dbReference type="Proteomes" id="UP000326202"/>
    </source>
</evidence>
<dbReference type="GO" id="GO:0042910">
    <property type="term" value="F:xenobiotic transmembrane transporter activity"/>
    <property type="evidence" value="ECO:0007669"/>
    <property type="project" value="InterPro"/>
</dbReference>
<dbReference type="AlphaFoldDB" id="A0A5J6MBU9"/>
<feature type="domain" description="Major facilitator superfamily (MFS) profile" evidence="9">
    <location>
        <begin position="9"/>
        <end position="394"/>
    </location>
</feature>
<keyword evidence="5 8" id="KW-0812">Transmembrane</keyword>
<dbReference type="PRINTS" id="PR01035">
    <property type="entry name" value="TCRTETA"/>
</dbReference>
<dbReference type="PANTHER" id="PTHR23502">
    <property type="entry name" value="MAJOR FACILITATOR SUPERFAMILY"/>
    <property type="match status" value="1"/>
</dbReference>
<proteinExistence type="inferred from homology"/>
<dbReference type="CDD" id="cd17320">
    <property type="entry name" value="MFS_MdfA_MDR_like"/>
    <property type="match status" value="1"/>
</dbReference>